<dbReference type="AlphaFoldDB" id="A0A0D6MI57"/>
<reference evidence="4 5" key="1">
    <citation type="submission" date="2012-10" db="EMBL/GenBank/DDBJ databases">
        <title>Genome sequencing of Tanticharoenia sakaeratensis NBRC 103193.</title>
        <authorList>
            <person name="Azuma Y."/>
            <person name="Hadano H."/>
            <person name="Hirakawa H."/>
            <person name="Matsushita K."/>
        </authorList>
    </citation>
    <scope>NUCLEOTIDE SEQUENCE [LARGE SCALE GENOMIC DNA]</scope>
    <source>
        <strain evidence="4 5">NBRC 103193</strain>
    </source>
</reference>
<dbReference type="STRING" id="1231623.Tasa_009_087"/>
<keyword evidence="5" id="KW-1185">Reference proteome</keyword>
<organism evidence="4 5">
    <name type="scientific">Tanticharoenia sakaeratensis NBRC 103193</name>
    <dbReference type="NCBI Taxonomy" id="1231623"/>
    <lineage>
        <taxon>Bacteria</taxon>
        <taxon>Pseudomonadati</taxon>
        <taxon>Pseudomonadota</taxon>
        <taxon>Alphaproteobacteria</taxon>
        <taxon>Acetobacterales</taxon>
        <taxon>Acetobacteraceae</taxon>
        <taxon>Tanticharoenia</taxon>
    </lineage>
</organism>
<feature type="domain" description="Response regulatory" evidence="3">
    <location>
        <begin position="6"/>
        <end position="118"/>
    </location>
</feature>
<comment type="caution">
    <text evidence="4">The sequence shown here is derived from an EMBL/GenBank/DDBJ whole genome shotgun (WGS) entry which is preliminary data.</text>
</comment>
<dbReference type="PANTHER" id="PTHR44591">
    <property type="entry name" value="STRESS RESPONSE REGULATOR PROTEIN 1"/>
    <property type="match status" value="1"/>
</dbReference>
<evidence type="ECO:0000259" key="3">
    <source>
        <dbReference type="PROSITE" id="PS50110"/>
    </source>
</evidence>
<dbReference type="SMART" id="SM00448">
    <property type="entry name" value="REC"/>
    <property type="match status" value="1"/>
</dbReference>
<sequence length="125" mass="13745">MPDRVSVLLVEDDFLIRACLAEFLQDQDLVVHEADSQAEALLHLDSTAPVSVVITDISLPDGDGRAVAQHARARRPTMPVIYISGYGDTVAREHDAFSRFISKPYSMRDVLDAVRALTQAAPARQ</sequence>
<proteinExistence type="predicted"/>
<dbReference type="PANTHER" id="PTHR44591:SF21">
    <property type="entry name" value="TWO-COMPONENT RESPONSE REGULATOR"/>
    <property type="match status" value="1"/>
</dbReference>
<dbReference type="SUPFAM" id="SSF52172">
    <property type="entry name" value="CheY-like"/>
    <property type="match status" value="1"/>
</dbReference>
<gene>
    <name evidence="4" type="ORF">Tasa_009_087</name>
</gene>
<dbReference type="InterPro" id="IPR001789">
    <property type="entry name" value="Sig_transdc_resp-reg_receiver"/>
</dbReference>
<keyword evidence="1 2" id="KW-0597">Phosphoprotein</keyword>
<protein>
    <submittedName>
        <fullName evidence="4">Two-component trancriptional regulator</fullName>
    </submittedName>
</protein>
<accession>A0A0D6MI57</accession>
<dbReference type="InterPro" id="IPR011006">
    <property type="entry name" value="CheY-like_superfamily"/>
</dbReference>
<evidence type="ECO:0000256" key="2">
    <source>
        <dbReference type="PROSITE-ProRule" id="PRU00169"/>
    </source>
</evidence>
<dbReference type="Gene3D" id="3.40.50.2300">
    <property type="match status" value="1"/>
</dbReference>
<dbReference type="InterPro" id="IPR050595">
    <property type="entry name" value="Bact_response_regulator"/>
</dbReference>
<evidence type="ECO:0000313" key="5">
    <source>
        <dbReference type="Proteomes" id="UP000032679"/>
    </source>
</evidence>
<dbReference type="GO" id="GO:0000160">
    <property type="term" value="P:phosphorelay signal transduction system"/>
    <property type="evidence" value="ECO:0007669"/>
    <property type="project" value="InterPro"/>
</dbReference>
<dbReference type="Pfam" id="PF00072">
    <property type="entry name" value="Response_reg"/>
    <property type="match status" value="1"/>
</dbReference>
<evidence type="ECO:0000256" key="1">
    <source>
        <dbReference type="ARBA" id="ARBA00022553"/>
    </source>
</evidence>
<evidence type="ECO:0000313" key="4">
    <source>
        <dbReference type="EMBL" id="GAN53292.1"/>
    </source>
</evidence>
<name>A0A0D6MI57_9PROT</name>
<dbReference type="Proteomes" id="UP000032679">
    <property type="component" value="Unassembled WGS sequence"/>
</dbReference>
<dbReference type="OrthoDB" id="8019678at2"/>
<feature type="modified residue" description="4-aspartylphosphate" evidence="2">
    <location>
        <position position="56"/>
    </location>
</feature>
<dbReference type="RefSeq" id="WP_048847379.1">
    <property type="nucleotide sequence ID" value="NZ_BALE01000009.1"/>
</dbReference>
<dbReference type="PROSITE" id="PS50110">
    <property type="entry name" value="RESPONSE_REGULATORY"/>
    <property type="match status" value="1"/>
</dbReference>
<dbReference type="EMBL" id="BALE01000009">
    <property type="protein sequence ID" value="GAN53292.1"/>
    <property type="molecule type" value="Genomic_DNA"/>
</dbReference>